<dbReference type="Proteomes" id="UP000799441">
    <property type="component" value="Unassembled WGS sequence"/>
</dbReference>
<evidence type="ECO:0000313" key="4">
    <source>
        <dbReference type="Proteomes" id="UP000799441"/>
    </source>
</evidence>
<dbReference type="InterPro" id="IPR003615">
    <property type="entry name" value="HNH_nuc"/>
</dbReference>
<keyword evidence="4" id="KW-1185">Reference proteome</keyword>
<dbReference type="AlphaFoldDB" id="A0A9P4Q099"/>
<evidence type="ECO:0000259" key="2">
    <source>
        <dbReference type="Pfam" id="PF13391"/>
    </source>
</evidence>
<evidence type="ECO:0000313" key="3">
    <source>
        <dbReference type="EMBL" id="KAF2716121.1"/>
    </source>
</evidence>
<evidence type="ECO:0000256" key="1">
    <source>
        <dbReference type="SAM" id="MobiDB-lite"/>
    </source>
</evidence>
<dbReference type="OrthoDB" id="2142759at2759"/>
<feature type="region of interest" description="Disordered" evidence="1">
    <location>
        <begin position="278"/>
        <end position="299"/>
    </location>
</feature>
<accession>A0A9P4Q099</accession>
<reference evidence="3" key="1">
    <citation type="journal article" date="2020" name="Stud. Mycol.">
        <title>101 Dothideomycetes genomes: a test case for predicting lifestyles and emergence of pathogens.</title>
        <authorList>
            <person name="Haridas S."/>
            <person name="Albert R."/>
            <person name="Binder M."/>
            <person name="Bloem J."/>
            <person name="Labutti K."/>
            <person name="Salamov A."/>
            <person name="Andreopoulos B."/>
            <person name="Baker S."/>
            <person name="Barry K."/>
            <person name="Bills G."/>
            <person name="Bluhm B."/>
            <person name="Cannon C."/>
            <person name="Castanera R."/>
            <person name="Culley D."/>
            <person name="Daum C."/>
            <person name="Ezra D."/>
            <person name="Gonzalez J."/>
            <person name="Henrissat B."/>
            <person name="Kuo A."/>
            <person name="Liang C."/>
            <person name="Lipzen A."/>
            <person name="Lutzoni F."/>
            <person name="Magnuson J."/>
            <person name="Mondo S."/>
            <person name="Nolan M."/>
            <person name="Ohm R."/>
            <person name="Pangilinan J."/>
            <person name="Park H.-J."/>
            <person name="Ramirez L."/>
            <person name="Alfaro M."/>
            <person name="Sun H."/>
            <person name="Tritt A."/>
            <person name="Yoshinaga Y."/>
            <person name="Zwiers L.-H."/>
            <person name="Turgeon B."/>
            <person name="Goodwin S."/>
            <person name="Spatafora J."/>
            <person name="Crous P."/>
            <person name="Grigoriev I."/>
        </authorList>
    </citation>
    <scope>NUCLEOTIDE SEQUENCE</scope>
    <source>
        <strain evidence="3">CBS 116435</strain>
    </source>
</reference>
<sequence length="345" mass="39551">MSELSDVTSGVQNPNTDGAQRDHAYYDTIWVACSIFISNRQDHWLSTSPRGESRVSADANGLLHAASDDQDMSRMFPIVPNFRAWRYPHGTSQSDENRAQHMVFSTQSIASESCRITSRNLEADSAHIIPNSEKLWFMDNEMDKYVNLQSRTGEVIKDSCDNRLRLRCDAHRLWDKLYFSIVPRDDHTTDNGTAWFTQALLDGEELHEHWHCKKLVSLAGRSPHYLLARFAWDIFPKLHTFLQGGRKRLLTVCTSDDEVETRLYDGIECRQFTRARGETSNNLNESEESQHKQGSQMCDSDGGCSALAGMRGAHDEKAEAKLEWQRYICGHDISDERRGRKRFKT</sequence>
<protein>
    <recommendedName>
        <fullName evidence="2">HNH nuclease domain-containing protein</fullName>
    </recommendedName>
</protein>
<proteinExistence type="predicted"/>
<name>A0A9P4Q099_9PEZI</name>
<dbReference type="EMBL" id="MU003894">
    <property type="protein sequence ID" value="KAF2716121.1"/>
    <property type="molecule type" value="Genomic_DNA"/>
</dbReference>
<dbReference type="Pfam" id="PF13391">
    <property type="entry name" value="HNH_2"/>
    <property type="match status" value="1"/>
</dbReference>
<gene>
    <name evidence="3" type="ORF">K431DRAFT_342175</name>
</gene>
<organism evidence="3 4">
    <name type="scientific">Polychaeton citri CBS 116435</name>
    <dbReference type="NCBI Taxonomy" id="1314669"/>
    <lineage>
        <taxon>Eukaryota</taxon>
        <taxon>Fungi</taxon>
        <taxon>Dikarya</taxon>
        <taxon>Ascomycota</taxon>
        <taxon>Pezizomycotina</taxon>
        <taxon>Dothideomycetes</taxon>
        <taxon>Dothideomycetidae</taxon>
        <taxon>Capnodiales</taxon>
        <taxon>Capnodiaceae</taxon>
        <taxon>Polychaeton</taxon>
    </lineage>
</organism>
<feature type="domain" description="HNH nuclease" evidence="2">
    <location>
        <begin position="114"/>
        <end position="182"/>
    </location>
</feature>
<comment type="caution">
    <text evidence="3">The sequence shown here is derived from an EMBL/GenBank/DDBJ whole genome shotgun (WGS) entry which is preliminary data.</text>
</comment>